<feature type="transmembrane region" description="Helical" evidence="1">
    <location>
        <begin position="21"/>
        <end position="41"/>
    </location>
</feature>
<dbReference type="AlphaFoldDB" id="A0AA39XHY3"/>
<reference evidence="2" key="1">
    <citation type="submission" date="2023-06" db="EMBL/GenBank/DDBJ databases">
        <title>Genome-scale phylogeny and comparative genomics of the fungal order Sordariales.</title>
        <authorList>
            <consortium name="Lawrence Berkeley National Laboratory"/>
            <person name="Hensen N."/>
            <person name="Bonometti L."/>
            <person name="Westerberg I."/>
            <person name="Brannstrom I.O."/>
            <person name="Guillou S."/>
            <person name="Cros-Aarteil S."/>
            <person name="Calhoun S."/>
            <person name="Haridas S."/>
            <person name="Kuo A."/>
            <person name="Mondo S."/>
            <person name="Pangilinan J."/>
            <person name="Riley R."/>
            <person name="LaButti K."/>
            <person name="Andreopoulos B."/>
            <person name="Lipzen A."/>
            <person name="Chen C."/>
            <person name="Yanf M."/>
            <person name="Daum C."/>
            <person name="Ng V."/>
            <person name="Clum A."/>
            <person name="Steindorff A."/>
            <person name="Ohm R."/>
            <person name="Martin F."/>
            <person name="Silar P."/>
            <person name="Natvig D."/>
            <person name="Lalanne C."/>
            <person name="Gautier V."/>
            <person name="Ament-velasquez S.L."/>
            <person name="Kruys A."/>
            <person name="Hutchinson M.I."/>
            <person name="Powell A.J."/>
            <person name="Barry K."/>
            <person name="Miller A.N."/>
            <person name="Grigoriev I.V."/>
            <person name="Debuchy R."/>
            <person name="Gladieux P."/>
            <person name="Thoren M.H."/>
            <person name="Johannesson H."/>
        </authorList>
    </citation>
    <scope>NUCLEOTIDE SEQUENCE</scope>
    <source>
        <strain evidence="2">SMH3391-2</strain>
    </source>
</reference>
<protein>
    <submittedName>
        <fullName evidence="2">Uncharacterized protein</fullName>
    </submittedName>
</protein>
<evidence type="ECO:0000313" key="2">
    <source>
        <dbReference type="EMBL" id="KAK0634337.1"/>
    </source>
</evidence>
<keyword evidence="3" id="KW-1185">Reference proteome</keyword>
<accession>A0AA39XHY3</accession>
<keyword evidence="1" id="KW-1133">Transmembrane helix</keyword>
<name>A0AA39XHY3_9PEZI</name>
<proteinExistence type="predicted"/>
<keyword evidence="1" id="KW-0812">Transmembrane</keyword>
<evidence type="ECO:0000313" key="3">
    <source>
        <dbReference type="Proteomes" id="UP001174934"/>
    </source>
</evidence>
<organism evidence="2 3">
    <name type="scientific">Bombardia bombarda</name>
    <dbReference type="NCBI Taxonomy" id="252184"/>
    <lineage>
        <taxon>Eukaryota</taxon>
        <taxon>Fungi</taxon>
        <taxon>Dikarya</taxon>
        <taxon>Ascomycota</taxon>
        <taxon>Pezizomycotina</taxon>
        <taxon>Sordariomycetes</taxon>
        <taxon>Sordariomycetidae</taxon>
        <taxon>Sordariales</taxon>
        <taxon>Lasiosphaeriaceae</taxon>
        <taxon>Bombardia</taxon>
    </lineage>
</organism>
<evidence type="ECO:0000256" key="1">
    <source>
        <dbReference type="SAM" id="Phobius"/>
    </source>
</evidence>
<comment type="caution">
    <text evidence="2">The sequence shown here is derived from an EMBL/GenBank/DDBJ whole genome shotgun (WGS) entry which is preliminary data.</text>
</comment>
<gene>
    <name evidence="2" type="ORF">B0T17DRAFT_513055</name>
</gene>
<dbReference type="EMBL" id="JAULSR010000001">
    <property type="protein sequence ID" value="KAK0634337.1"/>
    <property type="molecule type" value="Genomic_DNA"/>
</dbReference>
<sequence>MCSSFSFYTHTHLLIARFPPIIFYCLFFLFFCSGYTTLAHTRAHCVSFCRVVEQRETHTRIGGLYVCVSPTLLLLLLFLLLLSLLWIKGRRPSATVVITYLLPL</sequence>
<keyword evidence="1" id="KW-0472">Membrane</keyword>
<feature type="transmembrane region" description="Helical" evidence="1">
    <location>
        <begin position="62"/>
        <end position="87"/>
    </location>
</feature>
<dbReference type="Proteomes" id="UP001174934">
    <property type="component" value="Unassembled WGS sequence"/>
</dbReference>